<comment type="caution">
    <text evidence="1">The sequence shown here is derived from an EMBL/GenBank/DDBJ whole genome shotgun (WGS) entry which is preliminary data.</text>
</comment>
<dbReference type="RefSeq" id="WP_026816883.1">
    <property type="nucleotide sequence ID" value="NZ_AUFF01000003.1"/>
</dbReference>
<dbReference type="AlphaFoldDB" id="A0A091BDL2"/>
<evidence type="ECO:0000313" key="2">
    <source>
        <dbReference type="Proteomes" id="UP000029391"/>
    </source>
</evidence>
<dbReference type="eggNOG" id="ENOG5031PMG">
    <property type="taxonomic scope" value="Bacteria"/>
</dbReference>
<proteinExistence type="predicted"/>
<keyword evidence="2" id="KW-1185">Reference proteome</keyword>
<protein>
    <recommendedName>
        <fullName evidence="3">HEPN domain-containing protein</fullName>
    </recommendedName>
</protein>
<evidence type="ECO:0008006" key="3">
    <source>
        <dbReference type="Google" id="ProtNLM"/>
    </source>
</evidence>
<dbReference type="EMBL" id="AWXU01000016">
    <property type="protein sequence ID" value="KFN50783.1"/>
    <property type="molecule type" value="Genomic_DNA"/>
</dbReference>
<gene>
    <name evidence="1" type="ORF">P873_05175</name>
</gene>
<sequence length="137" mass="15313">MTSAELENLVRNGQLKREPPTAREQAGLLGSADARLADAANETLSFDSRFDLACNAAHAIALYALRRTGYRSDHRYLVFQLLPRTAASPPEIWRILSAAHDRRNLAEYEGHIDPDDQFLVDLLEATRRLRDAVAALD</sequence>
<name>A0A091BDL2_9GAMM</name>
<accession>A0A091BDL2</accession>
<evidence type="ECO:0000313" key="1">
    <source>
        <dbReference type="EMBL" id="KFN50783.1"/>
    </source>
</evidence>
<dbReference type="Proteomes" id="UP000029391">
    <property type="component" value="Unassembled WGS sequence"/>
</dbReference>
<dbReference type="OrthoDB" id="8237640at2"/>
<reference evidence="1 2" key="1">
    <citation type="submission" date="2013-09" db="EMBL/GenBank/DDBJ databases">
        <title>Genome sequencing of Arenimonas composti.</title>
        <authorList>
            <person name="Chen F."/>
            <person name="Wang G."/>
        </authorList>
    </citation>
    <scope>NUCLEOTIDE SEQUENCE [LARGE SCALE GENOMIC DNA]</scope>
    <source>
        <strain evidence="1 2">TR7-09</strain>
    </source>
</reference>
<dbReference type="STRING" id="1121013.GCA_000426365_01615"/>
<organism evidence="1 2">
    <name type="scientific">Arenimonas composti TR7-09 = DSM 18010</name>
    <dbReference type="NCBI Taxonomy" id="1121013"/>
    <lineage>
        <taxon>Bacteria</taxon>
        <taxon>Pseudomonadati</taxon>
        <taxon>Pseudomonadota</taxon>
        <taxon>Gammaproteobacteria</taxon>
        <taxon>Lysobacterales</taxon>
        <taxon>Lysobacteraceae</taxon>
        <taxon>Arenimonas</taxon>
    </lineage>
</organism>